<sequence length="183" mass="19746">MNEPTAGTVADKVADKVAGALERLVDARMLILGISFLLYLDIWLINANLDPHQITIDGALGKMKLLSIGDVAVFVVSYSLLMSATIPAIRMVYIAFMSSFVPSSSGSAEQSVEGRQLSRWALGVVVFAVWDGAVGYFQFGKYRGAVAFLVDRLAGDGIAVDIFRVSASLFFLFCLLLALERDG</sequence>
<keyword evidence="1" id="KW-1133">Transmembrane helix</keyword>
<name>A0AAW7T524_BURVI</name>
<gene>
    <name evidence="2" type="ORF">QZM33_20170</name>
</gene>
<organism evidence="2 3">
    <name type="scientific">Burkholderia vietnamiensis</name>
    <dbReference type="NCBI Taxonomy" id="60552"/>
    <lineage>
        <taxon>Bacteria</taxon>
        <taxon>Pseudomonadati</taxon>
        <taxon>Pseudomonadota</taxon>
        <taxon>Betaproteobacteria</taxon>
        <taxon>Burkholderiales</taxon>
        <taxon>Burkholderiaceae</taxon>
        <taxon>Burkholderia</taxon>
        <taxon>Burkholderia cepacia complex</taxon>
    </lineage>
</organism>
<evidence type="ECO:0000313" key="2">
    <source>
        <dbReference type="EMBL" id="MDN7797257.1"/>
    </source>
</evidence>
<reference evidence="2" key="1">
    <citation type="submission" date="2023-07" db="EMBL/GenBank/DDBJ databases">
        <title>A collection of bacterial strains from the Burkholderia cepacia Research Laboratory and Repository.</title>
        <authorList>
            <person name="Lipuma J."/>
            <person name="Spilker T."/>
            <person name="Caverly L."/>
        </authorList>
    </citation>
    <scope>NUCLEOTIDE SEQUENCE</scope>
    <source>
        <strain evidence="2">AU44268</strain>
    </source>
</reference>
<evidence type="ECO:0000256" key="1">
    <source>
        <dbReference type="SAM" id="Phobius"/>
    </source>
</evidence>
<feature type="transmembrane region" description="Helical" evidence="1">
    <location>
        <begin position="117"/>
        <end position="137"/>
    </location>
</feature>
<protein>
    <submittedName>
        <fullName evidence="2">Uncharacterized protein</fullName>
    </submittedName>
</protein>
<accession>A0AAW7T524</accession>
<dbReference type="AlphaFoldDB" id="A0AAW7T524"/>
<keyword evidence="1" id="KW-0472">Membrane</keyword>
<feature type="transmembrane region" description="Helical" evidence="1">
    <location>
        <begin position="29"/>
        <end position="45"/>
    </location>
</feature>
<keyword evidence="1" id="KW-0812">Transmembrane</keyword>
<dbReference type="EMBL" id="JAUJRV010000017">
    <property type="protein sequence ID" value="MDN7797257.1"/>
    <property type="molecule type" value="Genomic_DNA"/>
</dbReference>
<dbReference type="Proteomes" id="UP001171620">
    <property type="component" value="Unassembled WGS sequence"/>
</dbReference>
<proteinExistence type="predicted"/>
<dbReference type="RefSeq" id="WP_301788719.1">
    <property type="nucleotide sequence ID" value="NZ_JAUJRV010000017.1"/>
</dbReference>
<feature type="transmembrane region" description="Helical" evidence="1">
    <location>
        <begin position="157"/>
        <end position="179"/>
    </location>
</feature>
<feature type="transmembrane region" description="Helical" evidence="1">
    <location>
        <begin position="71"/>
        <end position="96"/>
    </location>
</feature>
<comment type="caution">
    <text evidence="2">The sequence shown here is derived from an EMBL/GenBank/DDBJ whole genome shotgun (WGS) entry which is preliminary data.</text>
</comment>
<evidence type="ECO:0000313" key="3">
    <source>
        <dbReference type="Proteomes" id="UP001171620"/>
    </source>
</evidence>